<dbReference type="Proteomes" id="UP000027222">
    <property type="component" value="Unassembled WGS sequence"/>
</dbReference>
<dbReference type="AlphaFoldDB" id="A0A067T0R0"/>
<proteinExistence type="predicted"/>
<protein>
    <submittedName>
        <fullName evidence="1">Uncharacterized protein</fullName>
    </submittedName>
</protein>
<reference evidence="2" key="1">
    <citation type="journal article" date="2014" name="Proc. Natl. Acad. Sci. U.S.A.">
        <title>Extensive sampling of basidiomycete genomes demonstrates inadequacy of the white-rot/brown-rot paradigm for wood decay fungi.</title>
        <authorList>
            <person name="Riley R."/>
            <person name="Salamov A.A."/>
            <person name="Brown D.W."/>
            <person name="Nagy L.G."/>
            <person name="Floudas D."/>
            <person name="Held B.W."/>
            <person name="Levasseur A."/>
            <person name="Lombard V."/>
            <person name="Morin E."/>
            <person name="Otillar R."/>
            <person name="Lindquist E.A."/>
            <person name="Sun H."/>
            <person name="LaButti K.M."/>
            <person name="Schmutz J."/>
            <person name="Jabbour D."/>
            <person name="Luo H."/>
            <person name="Baker S.E."/>
            <person name="Pisabarro A.G."/>
            <person name="Walton J.D."/>
            <person name="Blanchette R.A."/>
            <person name="Henrissat B."/>
            <person name="Martin F."/>
            <person name="Cullen D."/>
            <person name="Hibbett D.S."/>
            <person name="Grigoriev I.V."/>
        </authorList>
    </citation>
    <scope>NUCLEOTIDE SEQUENCE [LARGE SCALE GENOMIC DNA]</scope>
    <source>
        <strain evidence="2">CBS 339.88</strain>
    </source>
</reference>
<sequence length="178" mass="19409">MANSTCASKTKAQWNYVSSNPDPKPIGQSCLTCLPCPLWVHAMTILSYMSQRIRSLVIDEGVVLPFAPNALFTLSRQKRDEANTIEAVAKKGIFGHRSWGRLATEVKANLVSRTIASGHRGQRCSVKGRTITLNKRAGRDLLSEFSNFAHETLEYARGPGKQDVTAELHGPASGGIQS</sequence>
<dbReference type="HOGENOM" id="CLU_1510708_0_0_1"/>
<gene>
    <name evidence="1" type="ORF">GALMADRAFT_212372</name>
</gene>
<name>A0A067T0R0_GALM3</name>
<dbReference type="EMBL" id="KL142385">
    <property type="protein sequence ID" value="KDR73489.1"/>
    <property type="molecule type" value="Genomic_DNA"/>
</dbReference>
<evidence type="ECO:0000313" key="2">
    <source>
        <dbReference type="Proteomes" id="UP000027222"/>
    </source>
</evidence>
<accession>A0A067T0R0</accession>
<keyword evidence="2" id="KW-1185">Reference proteome</keyword>
<organism evidence="1 2">
    <name type="scientific">Galerina marginata (strain CBS 339.88)</name>
    <dbReference type="NCBI Taxonomy" id="685588"/>
    <lineage>
        <taxon>Eukaryota</taxon>
        <taxon>Fungi</taxon>
        <taxon>Dikarya</taxon>
        <taxon>Basidiomycota</taxon>
        <taxon>Agaricomycotina</taxon>
        <taxon>Agaricomycetes</taxon>
        <taxon>Agaricomycetidae</taxon>
        <taxon>Agaricales</taxon>
        <taxon>Agaricineae</taxon>
        <taxon>Strophariaceae</taxon>
        <taxon>Galerina</taxon>
    </lineage>
</organism>
<evidence type="ECO:0000313" key="1">
    <source>
        <dbReference type="EMBL" id="KDR73489.1"/>
    </source>
</evidence>